<proteinExistence type="predicted"/>
<feature type="compositionally biased region" description="Basic and acidic residues" evidence="2">
    <location>
        <begin position="629"/>
        <end position="642"/>
    </location>
</feature>
<gene>
    <name evidence="3" type="ORF">N7456_012203</name>
</gene>
<feature type="compositionally biased region" description="Polar residues" evidence="2">
    <location>
        <begin position="294"/>
        <end position="303"/>
    </location>
</feature>
<feature type="compositionally biased region" description="Polar residues" evidence="2">
    <location>
        <begin position="13"/>
        <end position="34"/>
    </location>
</feature>
<feature type="region of interest" description="Disordered" evidence="2">
    <location>
        <begin position="451"/>
        <end position="698"/>
    </location>
</feature>
<feature type="compositionally biased region" description="Basic residues" evidence="2">
    <location>
        <begin position="710"/>
        <end position="719"/>
    </location>
</feature>
<evidence type="ECO:0000256" key="1">
    <source>
        <dbReference type="SAM" id="Coils"/>
    </source>
</evidence>
<feature type="region of interest" description="Disordered" evidence="2">
    <location>
        <begin position="384"/>
        <end position="433"/>
    </location>
</feature>
<sequence>MDSPTRPVLSPSKVLNQVSPDRMNQQNISASPSLPSDLFNLHHKPTKGVSEVQAKVAFLNSLSRGSPGAQAQAATNHAALQRAILGREEAESALTTVQEELSEAQSRERRISERLESLLEELHGTKERQAHERTIFEKEIRKARKEAFRAGSTLVKLQEELKHAKSESKALKDEVSAERESKDKAKQEAFERAYALAGLTEELEVLKGKLRSMEASNHSNKLEVRAHEIRKEDFGRLSLAEGDLAFLTTPRRPKRAATDSIRSFSQDGEIEEVAEATPPKRQRLSEINTPVKDSPTTTITPASDTGDETVDDLRDELHFERRRRIEAEDMVHYMNIECQFEQCSCRIAEREGRRYIYDAEYFEKFQKPQLEAKAKSEAEEQARLVAQAQADEEEARRAEAEAQAQAEAQAEAEAKAARRAQAEAQARADAEAEAARRAEVEALTRAEAKARAEAEAARRSQMEAQAKAEAEAQARADAEAEAEAAAQRAQAEEQARRAAEEAEAEAIRQARISHPAPPSSHTPSVEPPSIIARQHELGTAVQVKPEPTEPPERMPIPEEPLVTFSPETGTFKTFPSPIRDNARPPPPPRRDDNDNLLSPTPKNHSVRSHPEWRESASSTQNRESFTPSEEPRSSRMSHHESQSEITAAPRVRPREHIEERPARTRERVDHPSHSTTKRVPLREAIDSQSLPSFLPDQPINREEALAQIRARRGRARSKVRSVSANEVSGRATGSTGSTATTPGRGPRRIPNLQTNTSRSENDLGERRDMSAPIRMFRR</sequence>
<dbReference type="Proteomes" id="UP001149165">
    <property type="component" value="Unassembled WGS sequence"/>
</dbReference>
<feature type="compositionally biased region" description="Basic and acidic residues" evidence="2">
    <location>
        <begin position="490"/>
        <end position="508"/>
    </location>
</feature>
<evidence type="ECO:0000313" key="4">
    <source>
        <dbReference type="Proteomes" id="UP001149165"/>
    </source>
</evidence>
<feature type="compositionally biased region" description="Basic and acidic residues" evidence="2">
    <location>
        <begin position="451"/>
        <end position="478"/>
    </location>
</feature>
<comment type="caution">
    <text evidence="3">The sequence shown here is derived from an EMBL/GenBank/DDBJ whole genome shotgun (WGS) entry which is preliminary data.</text>
</comment>
<keyword evidence="1" id="KW-0175">Coiled coil</keyword>
<dbReference type="PANTHER" id="PTHR42041:SF1">
    <property type="entry name" value="DNA ENDONUCLEASE ACTIVATOR CTP1 C-TERMINAL DOMAIN-CONTAINING PROTEIN"/>
    <property type="match status" value="1"/>
</dbReference>
<evidence type="ECO:0000256" key="2">
    <source>
        <dbReference type="SAM" id="MobiDB-lite"/>
    </source>
</evidence>
<feature type="coiled-coil region" evidence="1">
    <location>
        <begin position="87"/>
        <end position="216"/>
    </location>
</feature>
<feature type="compositionally biased region" description="Basic and acidic residues" evidence="2">
    <location>
        <begin position="546"/>
        <end position="556"/>
    </location>
</feature>
<evidence type="ECO:0000313" key="3">
    <source>
        <dbReference type="EMBL" id="KAJ5088587.1"/>
    </source>
</evidence>
<feature type="compositionally biased region" description="Polar residues" evidence="2">
    <location>
        <begin position="615"/>
        <end position="627"/>
    </location>
</feature>
<dbReference type="OrthoDB" id="4495335at2759"/>
<dbReference type="EMBL" id="JAPQKH010000007">
    <property type="protein sequence ID" value="KAJ5088587.1"/>
    <property type="molecule type" value="Genomic_DNA"/>
</dbReference>
<feature type="region of interest" description="Disordered" evidence="2">
    <location>
        <begin position="1"/>
        <end position="45"/>
    </location>
</feature>
<feature type="compositionally biased region" description="Basic and acidic residues" evidence="2">
    <location>
        <begin position="759"/>
        <end position="769"/>
    </location>
</feature>
<keyword evidence="4" id="KW-1185">Reference proteome</keyword>
<dbReference type="PANTHER" id="PTHR42041">
    <property type="entry name" value="DNA ENDONUCLEASE ACTIVATOR CTP1 C-TERMINAL DOMAIN-CONTAINING PROTEIN"/>
    <property type="match status" value="1"/>
</dbReference>
<feature type="compositionally biased region" description="Low complexity" evidence="2">
    <location>
        <begin position="720"/>
        <end position="744"/>
    </location>
</feature>
<feature type="region of interest" description="Disordered" evidence="2">
    <location>
        <begin position="710"/>
        <end position="778"/>
    </location>
</feature>
<protein>
    <submittedName>
        <fullName evidence="3">Uncharacterized protein</fullName>
    </submittedName>
</protein>
<organism evidence="3 4">
    <name type="scientific">Penicillium angulare</name>
    <dbReference type="NCBI Taxonomy" id="116970"/>
    <lineage>
        <taxon>Eukaryota</taxon>
        <taxon>Fungi</taxon>
        <taxon>Dikarya</taxon>
        <taxon>Ascomycota</taxon>
        <taxon>Pezizomycotina</taxon>
        <taxon>Eurotiomycetes</taxon>
        <taxon>Eurotiomycetidae</taxon>
        <taxon>Eurotiales</taxon>
        <taxon>Aspergillaceae</taxon>
        <taxon>Penicillium</taxon>
    </lineage>
</organism>
<dbReference type="AlphaFoldDB" id="A0A9W9EV38"/>
<reference evidence="3" key="1">
    <citation type="submission" date="2022-11" db="EMBL/GenBank/DDBJ databases">
        <authorList>
            <person name="Petersen C."/>
        </authorList>
    </citation>
    <scope>NUCLEOTIDE SEQUENCE</scope>
    <source>
        <strain evidence="3">IBT 30069</strain>
    </source>
</reference>
<reference evidence="3" key="2">
    <citation type="journal article" date="2023" name="IMA Fungus">
        <title>Comparative genomic study of the Penicillium genus elucidates a diverse pangenome and 15 lateral gene transfer events.</title>
        <authorList>
            <person name="Petersen C."/>
            <person name="Sorensen T."/>
            <person name="Nielsen M.R."/>
            <person name="Sondergaard T.E."/>
            <person name="Sorensen J.L."/>
            <person name="Fitzpatrick D.A."/>
            <person name="Frisvad J.C."/>
            <person name="Nielsen K.L."/>
        </authorList>
    </citation>
    <scope>NUCLEOTIDE SEQUENCE</scope>
    <source>
        <strain evidence="3">IBT 30069</strain>
    </source>
</reference>
<feature type="region of interest" description="Disordered" evidence="2">
    <location>
        <begin position="290"/>
        <end position="309"/>
    </location>
</feature>
<feature type="compositionally biased region" description="Basic and acidic residues" evidence="2">
    <location>
        <begin position="652"/>
        <end position="672"/>
    </location>
</feature>
<accession>A0A9W9EV38</accession>
<feature type="compositionally biased region" description="Low complexity" evidence="2">
    <location>
        <begin position="401"/>
        <end position="411"/>
    </location>
</feature>
<name>A0A9W9EV38_9EURO</name>